<protein>
    <submittedName>
        <fullName evidence="1">Uncharacterized protein</fullName>
    </submittedName>
</protein>
<dbReference type="EMBL" id="LVHI01000012">
    <property type="protein sequence ID" value="OAK54180.1"/>
    <property type="molecule type" value="Genomic_DNA"/>
</dbReference>
<reference evidence="1 2" key="1">
    <citation type="submission" date="2016-03" db="EMBL/GenBank/DDBJ databases">
        <title>Genome sequence of Rhodococcus kyotonensis KB10.</title>
        <authorList>
            <person name="Jeong H."/>
            <person name="Hong C.E."/>
            <person name="Jo S.H."/>
            <person name="Park J.M."/>
        </authorList>
    </citation>
    <scope>NUCLEOTIDE SEQUENCE [LARGE SCALE GENOMIC DNA]</scope>
    <source>
        <strain evidence="1 2">KB10</strain>
    </source>
</reference>
<evidence type="ECO:0000313" key="1">
    <source>
        <dbReference type="EMBL" id="OAK54180.1"/>
    </source>
</evidence>
<gene>
    <name evidence="1" type="ORF">A3K89_01700</name>
</gene>
<accession>A0A177YFT6</accession>
<proteinExistence type="predicted"/>
<sequence>MIWLRNPDVLDLLTGITTRRYPITHATFADHASPRIGRHLRDLFVRCGILPAYDRNLDRFTSWIDTKLATTDIRQARDVIAGFANWNHLRKLRTRAERAPLPEGAMLSAKQEITVAIDFVNWLHDRGLELGSATQADIDTWIATGPTTRSSAMMFVRWCTRHQHMAHDLVFPHRTSRHTPVTSDADRYAQLANTLRNPDVPTWIQAATVLLLICAQPITRIAALPLRAITQADDGQVDIGIDDDPVSIPAALATPIIALISRRPHMNTASNHGSPWLFPGRSPGQHISPQSMMKQLRSNGIDLLGARNSAMRELLRTIPPAIVANQFGFYPGTTERHALTIGTAWSSYPSTHDF</sequence>
<organism evidence="1 2">
    <name type="scientific">Rhodococcoides kyotonense</name>
    <dbReference type="NCBI Taxonomy" id="398843"/>
    <lineage>
        <taxon>Bacteria</taxon>
        <taxon>Bacillati</taxon>
        <taxon>Actinomycetota</taxon>
        <taxon>Actinomycetes</taxon>
        <taxon>Mycobacteriales</taxon>
        <taxon>Nocardiaceae</taxon>
        <taxon>Rhodococcoides</taxon>
    </lineage>
</organism>
<evidence type="ECO:0000313" key="2">
    <source>
        <dbReference type="Proteomes" id="UP000077519"/>
    </source>
</evidence>
<dbReference type="Proteomes" id="UP000077519">
    <property type="component" value="Unassembled WGS sequence"/>
</dbReference>
<name>A0A177YFT6_9NOCA</name>
<comment type="caution">
    <text evidence="1">The sequence shown here is derived from an EMBL/GenBank/DDBJ whole genome shotgun (WGS) entry which is preliminary data.</text>
</comment>
<dbReference type="AlphaFoldDB" id="A0A177YFT6"/>
<keyword evidence="2" id="KW-1185">Reference proteome</keyword>